<evidence type="ECO:0000313" key="1">
    <source>
        <dbReference type="EMBL" id="MBB3980979.1"/>
    </source>
</evidence>
<accession>A0A7W6DE95</accession>
<dbReference type="AlphaFoldDB" id="A0A7W6DE95"/>
<evidence type="ECO:0000313" key="2">
    <source>
        <dbReference type="Proteomes" id="UP000552757"/>
    </source>
</evidence>
<comment type="caution">
    <text evidence="1">The sequence shown here is derived from an EMBL/GenBank/DDBJ whole genome shotgun (WGS) entry which is preliminary data.</text>
</comment>
<keyword evidence="2" id="KW-1185">Reference proteome</keyword>
<organism evidence="1 2">
    <name type="scientific">Sphingobium fontiphilum</name>
    <dbReference type="NCBI Taxonomy" id="944425"/>
    <lineage>
        <taxon>Bacteria</taxon>
        <taxon>Pseudomonadati</taxon>
        <taxon>Pseudomonadota</taxon>
        <taxon>Alphaproteobacteria</taxon>
        <taxon>Sphingomonadales</taxon>
        <taxon>Sphingomonadaceae</taxon>
        <taxon>Sphingobium</taxon>
    </lineage>
</organism>
<sequence length="104" mass="11485">MNRQESYRAACARAIAARTRLNDSVAVARVRLTPARLKRDARDQAVQTVTDAGHRAVRSVRAHPVATAAAATAFIAYLARRPLAALFGRLHVRWKTRNSENDHG</sequence>
<dbReference type="Proteomes" id="UP000552757">
    <property type="component" value="Unassembled WGS sequence"/>
</dbReference>
<dbReference type="RefSeq" id="WP_183953948.1">
    <property type="nucleotide sequence ID" value="NZ_JACIEB010000001.1"/>
</dbReference>
<reference evidence="1 2" key="1">
    <citation type="submission" date="2020-08" db="EMBL/GenBank/DDBJ databases">
        <title>Genomic Encyclopedia of Type Strains, Phase IV (KMG-IV): sequencing the most valuable type-strain genomes for metagenomic binning, comparative biology and taxonomic classification.</title>
        <authorList>
            <person name="Goeker M."/>
        </authorList>
    </citation>
    <scope>NUCLEOTIDE SEQUENCE [LARGE SCALE GENOMIC DNA]</scope>
    <source>
        <strain evidence="1 2">DSM 29348</strain>
    </source>
</reference>
<dbReference type="EMBL" id="JACIEB010000001">
    <property type="protein sequence ID" value="MBB3980979.1"/>
    <property type="molecule type" value="Genomic_DNA"/>
</dbReference>
<name>A0A7W6DE95_9SPHN</name>
<proteinExistence type="predicted"/>
<evidence type="ECO:0008006" key="3">
    <source>
        <dbReference type="Google" id="ProtNLM"/>
    </source>
</evidence>
<protein>
    <recommendedName>
        <fullName evidence="3">DUF3618 domain-containing protein</fullName>
    </recommendedName>
</protein>
<gene>
    <name evidence="1" type="ORF">GGR44_000610</name>
</gene>